<name>A0A0D0GK41_9SPHI</name>
<keyword evidence="8" id="KW-1185">Reference proteome</keyword>
<protein>
    <recommendedName>
        <fullName evidence="6">HTTM-like domain-containing protein</fullName>
    </recommendedName>
</protein>
<comment type="caution">
    <text evidence="7">The sequence shown here is derived from an EMBL/GenBank/DDBJ whole genome shotgun (WGS) entry which is preliminary data.</text>
</comment>
<dbReference type="RefSeq" id="WP_041886797.1">
    <property type="nucleotide sequence ID" value="NZ_CP157278.1"/>
</dbReference>
<feature type="transmembrane region" description="Helical" evidence="5">
    <location>
        <begin position="110"/>
        <end position="130"/>
    </location>
</feature>
<reference evidence="7 8" key="1">
    <citation type="submission" date="2015-01" db="EMBL/GenBank/DDBJ databases">
        <title>Draft genome sequence of Pedobacter sp. NL19 isolated from sludge of an effluent treatment pond in an abandoned uranium mine.</title>
        <authorList>
            <person name="Santos T."/>
            <person name="Caetano T."/>
            <person name="Covas C."/>
            <person name="Cruz A."/>
            <person name="Mendo S."/>
        </authorList>
    </citation>
    <scope>NUCLEOTIDE SEQUENCE [LARGE SCALE GENOMIC DNA]</scope>
    <source>
        <strain evidence="7 8">NL19</strain>
    </source>
</reference>
<gene>
    <name evidence="7" type="ORF">TH53_24655</name>
</gene>
<dbReference type="SMART" id="SM00752">
    <property type="entry name" value="HTTM"/>
    <property type="match status" value="1"/>
</dbReference>
<evidence type="ECO:0000313" key="7">
    <source>
        <dbReference type="EMBL" id="KIO74756.1"/>
    </source>
</evidence>
<dbReference type="PANTHER" id="PTHR39535">
    <property type="entry name" value="SPORULATION-DELAYING PROTEIN SDPB"/>
    <property type="match status" value="1"/>
</dbReference>
<evidence type="ECO:0000256" key="2">
    <source>
        <dbReference type="ARBA" id="ARBA00022692"/>
    </source>
</evidence>
<dbReference type="GO" id="GO:0012505">
    <property type="term" value="C:endomembrane system"/>
    <property type="evidence" value="ECO:0007669"/>
    <property type="project" value="UniProtKB-SubCell"/>
</dbReference>
<proteinExistence type="predicted"/>
<keyword evidence="4 5" id="KW-0472">Membrane</keyword>
<evidence type="ECO:0000256" key="3">
    <source>
        <dbReference type="ARBA" id="ARBA00022989"/>
    </source>
</evidence>
<dbReference type="EMBL" id="JXRA01000139">
    <property type="protein sequence ID" value="KIO74756.1"/>
    <property type="molecule type" value="Genomic_DNA"/>
</dbReference>
<organism evidence="7 8">
    <name type="scientific">Pedobacter lusitanus</name>
    <dbReference type="NCBI Taxonomy" id="1503925"/>
    <lineage>
        <taxon>Bacteria</taxon>
        <taxon>Pseudomonadati</taxon>
        <taxon>Bacteroidota</taxon>
        <taxon>Sphingobacteriia</taxon>
        <taxon>Sphingobacteriales</taxon>
        <taxon>Sphingobacteriaceae</taxon>
        <taxon>Pedobacter</taxon>
    </lineage>
</organism>
<keyword evidence="2 5" id="KW-0812">Transmembrane</keyword>
<sequence length="209" mass="24195">MASIVCFVLHLTFINTGNGIIYGVDVFTQLSLFYAMFFPLNSAWSLDTRFGISELKKKSVAAGISIRVIQIQLCIVYLSTGIEKCFGKQWLNGEAIWRTLMMPIFKNYDFHWIAGFPFIPHLMGIVVLIIELGYAFFMWRKGIRIIWLFLIISLHFNIGLLMGMWYFACIMIFLSLFAFGDDVVSDIRFYRRNRILKRVGEIQLPSTSL</sequence>
<evidence type="ECO:0000256" key="5">
    <source>
        <dbReference type="SAM" id="Phobius"/>
    </source>
</evidence>
<evidence type="ECO:0000313" key="8">
    <source>
        <dbReference type="Proteomes" id="UP000032049"/>
    </source>
</evidence>
<dbReference type="InterPro" id="IPR011020">
    <property type="entry name" value="HTTM-like"/>
</dbReference>
<evidence type="ECO:0000256" key="4">
    <source>
        <dbReference type="ARBA" id="ARBA00023136"/>
    </source>
</evidence>
<evidence type="ECO:0000259" key="6">
    <source>
        <dbReference type="SMART" id="SM00752"/>
    </source>
</evidence>
<comment type="subcellular location">
    <subcellularLocation>
        <location evidence="1">Endomembrane system</location>
        <topology evidence="1">Multi-pass membrane protein</topology>
    </subcellularLocation>
</comment>
<keyword evidence="3 5" id="KW-1133">Transmembrane helix</keyword>
<dbReference type="AlphaFoldDB" id="A0A0D0GK41"/>
<feature type="domain" description="HTTM-like" evidence="6">
    <location>
        <begin position="1"/>
        <end position="183"/>
    </location>
</feature>
<evidence type="ECO:0000256" key="1">
    <source>
        <dbReference type="ARBA" id="ARBA00004127"/>
    </source>
</evidence>
<dbReference type="InterPro" id="IPR052964">
    <property type="entry name" value="Sporulation_signal_mat"/>
</dbReference>
<dbReference type="Proteomes" id="UP000032049">
    <property type="component" value="Unassembled WGS sequence"/>
</dbReference>
<dbReference type="PANTHER" id="PTHR39535:SF2">
    <property type="entry name" value="HTTM DOMAIN-CONTAINING PROTEIN"/>
    <property type="match status" value="1"/>
</dbReference>
<accession>A0A0D0GK41</accession>
<feature type="transmembrane region" description="Helical" evidence="5">
    <location>
        <begin position="142"/>
        <end position="158"/>
    </location>
</feature>